<evidence type="ECO:0000256" key="1">
    <source>
        <dbReference type="ARBA" id="ARBA00022729"/>
    </source>
</evidence>
<protein>
    <recommendedName>
        <fullName evidence="2">Peptidase S9 prolyl oligopeptidase catalytic domain-containing protein</fullName>
    </recommendedName>
</protein>
<evidence type="ECO:0000313" key="3">
    <source>
        <dbReference type="EMBL" id="RGD77192.1"/>
    </source>
</evidence>
<organism evidence="3 4">
    <name type="scientific">Thomasclavelia ramosa</name>
    <dbReference type="NCBI Taxonomy" id="1547"/>
    <lineage>
        <taxon>Bacteria</taxon>
        <taxon>Bacillati</taxon>
        <taxon>Bacillota</taxon>
        <taxon>Erysipelotrichia</taxon>
        <taxon>Erysipelotrichales</taxon>
        <taxon>Coprobacillaceae</taxon>
        <taxon>Thomasclavelia</taxon>
    </lineage>
</organism>
<reference evidence="3 4" key="1">
    <citation type="submission" date="2018-08" db="EMBL/GenBank/DDBJ databases">
        <title>A genome reference for cultivated species of the human gut microbiota.</title>
        <authorList>
            <person name="Zou Y."/>
            <person name="Xue W."/>
            <person name="Luo G."/>
        </authorList>
    </citation>
    <scope>NUCLEOTIDE SEQUENCE [LARGE SCALE GENOMIC DNA]</scope>
    <source>
        <strain evidence="3 4">OM06-4</strain>
    </source>
</reference>
<dbReference type="Pfam" id="PF00326">
    <property type="entry name" value="Peptidase_S9"/>
    <property type="match status" value="1"/>
</dbReference>
<dbReference type="EMBL" id="QUSL01000059">
    <property type="protein sequence ID" value="RGD77192.1"/>
    <property type="molecule type" value="Genomic_DNA"/>
</dbReference>
<dbReference type="Gene3D" id="2.60.40.2180">
    <property type="match status" value="1"/>
</dbReference>
<dbReference type="InterPro" id="IPR050955">
    <property type="entry name" value="Plant_Biomass_Hydrol_Est"/>
</dbReference>
<dbReference type="GO" id="GO:0008236">
    <property type="term" value="F:serine-type peptidase activity"/>
    <property type="evidence" value="ECO:0007669"/>
    <property type="project" value="InterPro"/>
</dbReference>
<dbReference type="Proteomes" id="UP000261032">
    <property type="component" value="Unassembled WGS sequence"/>
</dbReference>
<dbReference type="PANTHER" id="PTHR43037">
    <property type="entry name" value="UNNAMED PRODUCT-RELATED"/>
    <property type="match status" value="1"/>
</dbReference>
<keyword evidence="1" id="KW-0732">Signal</keyword>
<evidence type="ECO:0000313" key="4">
    <source>
        <dbReference type="Proteomes" id="UP000261032"/>
    </source>
</evidence>
<dbReference type="Gene3D" id="3.40.50.1820">
    <property type="entry name" value="alpha/beta hydrolase"/>
    <property type="match status" value="1"/>
</dbReference>
<dbReference type="InterPro" id="IPR001375">
    <property type="entry name" value="Peptidase_S9_cat"/>
</dbReference>
<gene>
    <name evidence="3" type="ORF">DXB93_18120</name>
</gene>
<feature type="domain" description="Peptidase S9 prolyl oligopeptidase catalytic" evidence="2">
    <location>
        <begin position="274"/>
        <end position="332"/>
    </location>
</feature>
<evidence type="ECO:0000259" key="2">
    <source>
        <dbReference type="Pfam" id="PF00326"/>
    </source>
</evidence>
<dbReference type="PANTHER" id="PTHR43037:SF1">
    <property type="entry name" value="BLL1128 PROTEIN"/>
    <property type="match status" value="1"/>
</dbReference>
<dbReference type="SUPFAM" id="SSF53474">
    <property type="entry name" value="alpha/beta-Hydrolases"/>
    <property type="match status" value="1"/>
</dbReference>
<comment type="caution">
    <text evidence="3">The sequence shown here is derived from an EMBL/GenBank/DDBJ whole genome shotgun (WGS) entry which is preliminary data.</text>
</comment>
<dbReference type="AlphaFoldDB" id="A0A3E3E612"/>
<dbReference type="GO" id="GO:0006508">
    <property type="term" value="P:proteolysis"/>
    <property type="evidence" value="ECO:0007669"/>
    <property type="project" value="InterPro"/>
</dbReference>
<accession>A0A3E3E612</accession>
<dbReference type="InterPro" id="IPR029058">
    <property type="entry name" value="AB_hydrolase_fold"/>
</dbReference>
<name>A0A3E3E612_9FIRM</name>
<sequence length="478" mass="53455">MYKMKKLLSGLLSVLLLATVMISPIYAIEAETVNFDLQSTVYDDGEAIDTVILDVSNLDVDETRINKDMFNIHAVSSSIYTLEQEREFFGDDSKHGLQHCGLYEGDRKIESMELKDGKIILHLVTDSGVSCKQTLDFTANFTTEKGCNSLLKIDYTITLNESLPLKDGRTVNVTFNQNQGIKNEEIEKFTEGEHNGFKYQFYTPKNANDGQKHPLIVWFHGGGESGYRGLHYNNLSQLKANRGAVSFVSDEAQKIFDGAYVLAPQTPHEWSENLNDAKDLIEYIVQNNNVDTARIYVYGCSAGGYMTLDMVVHNPDLFAAAVVTCPAIDQKNINTYGQGRQITDEEIKAIDTPVWLVQAKDDTTVKYEESALRVYNLLKDKGAILSTYETGGHSSWIYTANNDPIYNGEHVWQWTARQTLTSVNNQTVPDTKSEKITSVKTGDTTSSDIYVIVGCVSATILAHYVLKNKESIKGKMFN</sequence>
<proteinExistence type="predicted"/>